<dbReference type="AlphaFoldDB" id="A0A0F9KBD4"/>
<dbReference type="PANTHER" id="PTHR36505">
    <property type="entry name" value="BLR1072 PROTEIN"/>
    <property type="match status" value="1"/>
</dbReference>
<dbReference type="InterPro" id="IPR027275">
    <property type="entry name" value="PRC-brl_dom"/>
</dbReference>
<dbReference type="InterPro" id="IPR011033">
    <property type="entry name" value="PRC_barrel-like_sf"/>
</dbReference>
<accession>A0A0F9KBD4</accession>
<comment type="caution">
    <text evidence="2">The sequence shown here is derived from an EMBL/GenBank/DDBJ whole genome shotgun (WGS) entry which is preliminary data.</text>
</comment>
<evidence type="ECO:0000313" key="2">
    <source>
        <dbReference type="EMBL" id="KKM79454.1"/>
    </source>
</evidence>
<sequence length="269" mass="29980">MDNFRFTLPATLLAFAVSSSALATDIESLPGEETEGRQVAGQCLGNLRAFDQKLADVGFGVLPPGDYGMAAPSTYPGYYAVYGMAGTPRQKIYALRDAAYVYALDDDEQSCQRVLDSMRVTYEKHQILGGIEADDPDQRVAWRRAHIQTARPVTQMSRLMRADTVIGGEIRTANDEKLGEIEDVVLDPEKQNIAYVLASRGGFLGIGEKLVAVRWKDLRATEDHELYVLNTARSAFENAPTVDRSNFDKTTDSGWRNDLDRFWDENLEQ</sequence>
<dbReference type="SUPFAM" id="SSF50346">
    <property type="entry name" value="PRC-barrel domain"/>
    <property type="match status" value="1"/>
</dbReference>
<evidence type="ECO:0000259" key="1">
    <source>
        <dbReference type="Pfam" id="PF05239"/>
    </source>
</evidence>
<name>A0A0F9KBD4_9ZZZZ</name>
<dbReference type="Pfam" id="PF05239">
    <property type="entry name" value="PRC"/>
    <property type="match status" value="1"/>
</dbReference>
<gene>
    <name evidence="2" type="ORF">LCGC14_1349730</name>
</gene>
<dbReference type="EMBL" id="LAZR01008332">
    <property type="protein sequence ID" value="KKM79454.1"/>
    <property type="molecule type" value="Genomic_DNA"/>
</dbReference>
<reference evidence="2" key="1">
    <citation type="journal article" date="2015" name="Nature">
        <title>Complex archaea that bridge the gap between prokaryotes and eukaryotes.</title>
        <authorList>
            <person name="Spang A."/>
            <person name="Saw J.H."/>
            <person name="Jorgensen S.L."/>
            <person name="Zaremba-Niedzwiedzka K."/>
            <person name="Martijn J."/>
            <person name="Lind A.E."/>
            <person name="van Eijk R."/>
            <person name="Schleper C."/>
            <person name="Guy L."/>
            <person name="Ettema T.J."/>
        </authorList>
    </citation>
    <scope>NUCLEOTIDE SEQUENCE</scope>
</reference>
<feature type="domain" description="PRC-barrel" evidence="1">
    <location>
        <begin position="160"/>
        <end position="224"/>
    </location>
</feature>
<organism evidence="2">
    <name type="scientific">marine sediment metagenome</name>
    <dbReference type="NCBI Taxonomy" id="412755"/>
    <lineage>
        <taxon>unclassified sequences</taxon>
        <taxon>metagenomes</taxon>
        <taxon>ecological metagenomes</taxon>
    </lineage>
</organism>
<protein>
    <recommendedName>
        <fullName evidence="1">PRC-barrel domain-containing protein</fullName>
    </recommendedName>
</protein>
<dbReference type="PANTHER" id="PTHR36505:SF1">
    <property type="entry name" value="BLR1072 PROTEIN"/>
    <property type="match status" value="1"/>
</dbReference>
<proteinExistence type="predicted"/>
<dbReference type="Gene3D" id="2.30.30.240">
    <property type="entry name" value="PRC-barrel domain"/>
    <property type="match status" value="1"/>
</dbReference>